<name>A0A7W6A6N2_9CAUL</name>
<sequence length="122" mass="12717">MKRIILTIAVASLAIGGIAVAQTRAPAHHQARAEAEEGDEADEAEDNAALAARAKLTLVQAQDIALRARAGEVKDHELEAERGGSGLRYSFDILSGGKTFEVGVDAETGAVLENAEEGPNPD</sequence>
<feature type="region of interest" description="Disordered" evidence="1">
    <location>
        <begin position="25"/>
        <end position="45"/>
    </location>
</feature>
<dbReference type="AlphaFoldDB" id="A0A7W6A6N2"/>
<dbReference type="EMBL" id="JACIDA010000002">
    <property type="protein sequence ID" value="MBB3873152.1"/>
    <property type="molecule type" value="Genomic_DNA"/>
</dbReference>
<feature type="signal peptide" evidence="2">
    <location>
        <begin position="1"/>
        <end position="21"/>
    </location>
</feature>
<evidence type="ECO:0000259" key="3">
    <source>
        <dbReference type="Pfam" id="PF03413"/>
    </source>
</evidence>
<dbReference type="Gene3D" id="3.10.450.40">
    <property type="match status" value="1"/>
</dbReference>
<organism evidence="4 5">
    <name type="scientific">Brevundimonas mediterranea</name>
    <dbReference type="NCBI Taxonomy" id="74329"/>
    <lineage>
        <taxon>Bacteria</taxon>
        <taxon>Pseudomonadati</taxon>
        <taxon>Pseudomonadota</taxon>
        <taxon>Alphaproteobacteria</taxon>
        <taxon>Caulobacterales</taxon>
        <taxon>Caulobacteraceae</taxon>
        <taxon>Brevundimonas</taxon>
    </lineage>
</organism>
<keyword evidence="2" id="KW-0732">Signal</keyword>
<evidence type="ECO:0000313" key="4">
    <source>
        <dbReference type="EMBL" id="MBB3873152.1"/>
    </source>
</evidence>
<evidence type="ECO:0000313" key="5">
    <source>
        <dbReference type="Proteomes" id="UP000532936"/>
    </source>
</evidence>
<evidence type="ECO:0000256" key="1">
    <source>
        <dbReference type="SAM" id="MobiDB-lite"/>
    </source>
</evidence>
<comment type="caution">
    <text evidence="4">The sequence shown here is derived from an EMBL/GenBank/DDBJ whole genome shotgun (WGS) entry which is preliminary data.</text>
</comment>
<dbReference type="InterPro" id="IPR025711">
    <property type="entry name" value="PepSY"/>
</dbReference>
<feature type="domain" description="PepSY" evidence="3">
    <location>
        <begin position="55"/>
        <end position="113"/>
    </location>
</feature>
<accession>A0A7W6A6N2</accession>
<protein>
    <submittedName>
        <fullName evidence="4">Putative membrane protein YkoI</fullName>
    </submittedName>
</protein>
<feature type="chain" id="PRO_5031372329" evidence="2">
    <location>
        <begin position="22"/>
        <end position="122"/>
    </location>
</feature>
<feature type="compositionally biased region" description="Acidic residues" evidence="1">
    <location>
        <begin position="36"/>
        <end position="45"/>
    </location>
</feature>
<gene>
    <name evidence="4" type="ORF">GGR11_002705</name>
</gene>
<dbReference type="Pfam" id="PF03413">
    <property type="entry name" value="PepSY"/>
    <property type="match status" value="1"/>
</dbReference>
<dbReference type="RefSeq" id="WP_183197669.1">
    <property type="nucleotide sequence ID" value="NZ_JACIDA010000002.1"/>
</dbReference>
<evidence type="ECO:0000256" key="2">
    <source>
        <dbReference type="SAM" id="SignalP"/>
    </source>
</evidence>
<proteinExistence type="predicted"/>
<reference evidence="4 5" key="1">
    <citation type="submission" date="2020-08" db="EMBL/GenBank/DDBJ databases">
        <title>Genomic Encyclopedia of Type Strains, Phase IV (KMG-IV): sequencing the most valuable type-strain genomes for metagenomic binning, comparative biology and taxonomic classification.</title>
        <authorList>
            <person name="Goeker M."/>
        </authorList>
    </citation>
    <scope>NUCLEOTIDE SEQUENCE [LARGE SCALE GENOMIC DNA]</scope>
    <source>
        <strain evidence="4 5">DSM 14878</strain>
    </source>
</reference>
<dbReference type="Proteomes" id="UP000532936">
    <property type="component" value="Unassembled WGS sequence"/>
</dbReference>